<evidence type="ECO:0008006" key="4">
    <source>
        <dbReference type="Google" id="ProtNLM"/>
    </source>
</evidence>
<dbReference type="Proteomes" id="UP001174934">
    <property type="component" value="Unassembled WGS sequence"/>
</dbReference>
<organism evidence="2 3">
    <name type="scientific">Bombardia bombarda</name>
    <dbReference type="NCBI Taxonomy" id="252184"/>
    <lineage>
        <taxon>Eukaryota</taxon>
        <taxon>Fungi</taxon>
        <taxon>Dikarya</taxon>
        <taxon>Ascomycota</taxon>
        <taxon>Pezizomycotina</taxon>
        <taxon>Sordariomycetes</taxon>
        <taxon>Sordariomycetidae</taxon>
        <taxon>Sordariales</taxon>
        <taxon>Lasiosphaeriaceae</taxon>
        <taxon>Bombardia</taxon>
    </lineage>
</organism>
<reference evidence="2" key="1">
    <citation type="submission" date="2023-06" db="EMBL/GenBank/DDBJ databases">
        <title>Genome-scale phylogeny and comparative genomics of the fungal order Sordariales.</title>
        <authorList>
            <consortium name="Lawrence Berkeley National Laboratory"/>
            <person name="Hensen N."/>
            <person name="Bonometti L."/>
            <person name="Westerberg I."/>
            <person name="Brannstrom I.O."/>
            <person name="Guillou S."/>
            <person name="Cros-Aarteil S."/>
            <person name="Calhoun S."/>
            <person name="Haridas S."/>
            <person name="Kuo A."/>
            <person name="Mondo S."/>
            <person name="Pangilinan J."/>
            <person name="Riley R."/>
            <person name="LaButti K."/>
            <person name="Andreopoulos B."/>
            <person name="Lipzen A."/>
            <person name="Chen C."/>
            <person name="Yanf M."/>
            <person name="Daum C."/>
            <person name="Ng V."/>
            <person name="Clum A."/>
            <person name="Steindorff A."/>
            <person name="Ohm R."/>
            <person name="Martin F."/>
            <person name="Silar P."/>
            <person name="Natvig D."/>
            <person name="Lalanne C."/>
            <person name="Gautier V."/>
            <person name="Ament-velasquez S.L."/>
            <person name="Kruys A."/>
            <person name="Hutchinson M.I."/>
            <person name="Powell A.J."/>
            <person name="Barry K."/>
            <person name="Miller A.N."/>
            <person name="Grigoriev I.V."/>
            <person name="Debuchy R."/>
            <person name="Gladieux P."/>
            <person name="Thoren M.H."/>
            <person name="Johannesson H."/>
        </authorList>
    </citation>
    <scope>NUCLEOTIDE SEQUENCE</scope>
    <source>
        <strain evidence="2">SMH3391-2</strain>
    </source>
</reference>
<feature type="compositionally biased region" description="Pro residues" evidence="1">
    <location>
        <begin position="96"/>
        <end position="107"/>
    </location>
</feature>
<feature type="compositionally biased region" description="Gly residues" evidence="1">
    <location>
        <begin position="197"/>
        <end position="215"/>
    </location>
</feature>
<feature type="compositionally biased region" description="Polar residues" evidence="1">
    <location>
        <begin position="22"/>
        <end position="39"/>
    </location>
</feature>
<feature type="compositionally biased region" description="Low complexity" evidence="1">
    <location>
        <begin position="40"/>
        <end position="52"/>
    </location>
</feature>
<comment type="caution">
    <text evidence="2">The sequence shown here is derived from an EMBL/GenBank/DDBJ whole genome shotgun (WGS) entry which is preliminary data.</text>
</comment>
<feature type="compositionally biased region" description="Acidic residues" evidence="1">
    <location>
        <begin position="216"/>
        <end position="225"/>
    </location>
</feature>
<evidence type="ECO:0000256" key="1">
    <source>
        <dbReference type="SAM" id="MobiDB-lite"/>
    </source>
</evidence>
<protein>
    <recommendedName>
        <fullName evidence="4">t-SNARE coiled-coil homology domain-containing protein</fullName>
    </recommendedName>
</protein>
<dbReference type="AlphaFoldDB" id="A0AA40BY83"/>
<feature type="compositionally biased region" description="Polar residues" evidence="1">
    <location>
        <begin position="137"/>
        <end position="149"/>
    </location>
</feature>
<dbReference type="SUPFAM" id="SSF58038">
    <property type="entry name" value="SNARE fusion complex"/>
    <property type="match status" value="1"/>
</dbReference>
<proteinExistence type="predicted"/>
<keyword evidence="3" id="KW-1185">Reference proteome</keyword>
<accession>A0AA40BY83</accession>
<feature type="compositionally biased region" description="Basic residues" evidence="1">
    <location>
        <begin position="1"/>
        <end position="14"/>
    </location>
</feature>
<feature type="region of interest" description="Disordered" evidence="1">
    <location>
        <begin position="1"/>
        <end position="231"/>
    </location>
</feature>
<gene>
    <name evidence="2" type="ORF">B0T17DRAFT_656409</name>
</gene>
<sequence>MGLFFKMRKFFGKKSSKEEADQSGQSTPVGRASPNQNSNPYAQQPPAADPYANRQQPQPSNAYPPPNRTGLPSGPRPGGGLPGRPAPPHAAQAQASPPPPPYNPSPQPGSGYANDRFGASGGYGGNKYSDSGALFDNKQSGAGPSSSGYNAAPRRPGGYGGLGAQDNQSRDSNPSPFQPAAASAPPRGDGYSRPGASGAGGDSYGGGGGGGGGYGEQEEMTEEERELAKQKEDIQAGLNATVDTSSSINQHLFRIRDMGLSARENLYNQNESLIRTEKNLDKAAVYNRHGSNMTRDLERANGSMFRPQWSKSRLNEFDQQALAAEAVEKQEKAETQRLAYAEKTQLLGGGKSARKKYEFHDDADSDAKFTFEDESGDMSRANQQVNANLRVAAEAMADIQDIAHDISKLVDNQDRIQRITEKTELADDHIRKNKLKLDRIR</sequence>
<dbReference type="EMBL" id="JAULSR010000005">
    <property type="protein sequence ID" value="KAK0618276.1"/>
    <property type="molecule type" value="Genomic_DNA"/>
</dbReference>
<evidence type="ECO:0000313" key="2">
    <source>
        <dbReference type="EMBL" id="KAK0618276.1"/>
    </source>
</evidence>
<name>A0AA40BY83_9PEZI</name>
<evidence type="ECO:0000313" key="3">
    <source>
        <dbReference type="Proteomes" id="UP001174934"/>
    </source>
</evidence>
<feature type="compositionally biased region" description="Low complexity" evidence="1">
    <location>
        <begin position="172"/>
        <end position="186"/>
    </location>
</feature>